<accession>A0ACC2QKM2</accession>
<gene>
    <name evidence="1" type="ORF">PYW08_011863</name>
</gene>
<dbReference type="Proteomes" id="UP001231649">
    <property type="component" value="Chromosome 3"/>
</dbReference>
<comment type="caution">
    <text evidence="1">The sequence shown here is derived from an EMBL/GenBank/DDBJ whole genome shotgun (WGS) entry which is preliminary data.</text>
</comment>
<evidence type="ECO:0000313" key="1">
    <source>
        <dbReference type="EMBL" id="KAJ8719688.1"/>
    </source>
</evidence>
<proteinExistence type="predicted"/>
<dbReference type="EMBL" id="CM056779">
    <property type="protein sequence ID" value="KAJ8719688.1"/>
    <property type="molecule type" value="Genomic_DNA"/>
</dbReference>
<keyword evidence="2" id="KW-1185">Reference proteome</keyword>
<evidence type="ECO:0000313" key="2">
    <source>
        <dbReference type="Proteomes" id="UP001231649"/>
    </source>
</evidence>
<organism evidence="1 2">
    <name type="scientific">Mythimna loreyi</name>
    <dbReference type="NCBI Taxonomy" id="667449"/>
    <lineage>
        <taxon>Eukaryota</taxon>
        <taxon>Metazoa</taxon>
        <taxon>Ecdysozoa</taxon>
        <taxon>Arthropoda</taxon>
        <taxon>Hexapoda</taxon>
        <taxon>Insecta</taxon>
        <taxon>Pterygota</taxon>
        <taxon>Neoptera</taxon>
        <taxon>Endopterygota</taxon>
        <taxon>Lepidoptera</taxon>
        <taxon>Glossata</taxon>
        <taxon>Ditrysia</taxon>
        <taxon>Noctuoidea</taxon>
        <taxon>Noctuidae</taxon>
        <taxon>Noctuinae</taxon>
        <taxon>Hadenini</taxon>
        <taxon>Mythimna</taxon>
    </lineage>
</organism>
<sequence>MTYLILLTSFLYEYWCECKMGQVLSTRLWRRGALAARTKFKTKRLQRSYFTRAPLFRIRRCYATVTRSPTLRLGPENQLITLRQSRSEAARIIDTRFIGRHVSVEQRQLKRSGRT</sequence>
<reference evidence="1" key="1">
    <citation type="submission" date="2023-03" db="EMBL/GenBank/DDBJ databases">
        <title>Chromosome-level genomes of two armyworms, Mythimna separata and Mythimna loreyi, provide insights into the biosynthesis and reception of sex pheromones.</title>
        <authorList>
            <person name="Zhao H."/>
        </authorList>
    </citation>
    <scope>NUCLEOTIDE SEQUENCE</scope>
    <source>
        <strain evidence="1">BeijingLab</strain>
    </source>
</reference>
<name>A0ACC2QKM2_9NEOP</name>
<protein>
    <submittedName>
        <fullName evidence="1">Uncharacterized protein</fullName>
    </submittedName>
</protein>